<proteinExistence type="predicted"/>
<evidence type="ECO:0000313" key="2">
    <source>
        <dbReference type="EMBL" id="MCF2530016.1"/>
    </source>
</evidence>
<dbReference type="SUPFAM" id="SSF55909">
    <property type="entry name" value="Pentein"/>
    <property type="match status" value="1"/>
</dbReference>
<feature type="region of interest" description="Disordered" evidence="1">
    <location>
        <begin position="1"/>
        <end position="45"/>
    </location>
</feature>
<dbReference type="Proteomes" id="UP001165378">
    <property type="component" value="Unassembled WGS sequence"/>
</dbReference>
<dbReference type="Gene3D" id="3.75.10.10">
    <property type="entry name" value="L-arginine/glycine Amidinotransferase, Chain A"/>
    <property type="match status" value="1"/>
</dbReference>
<organism evidence="2 3">
    <name type="scientific">Yinghuangia soli</name>
    <dbReference type="NCBI Taxonomy" id="2908204"/>
    <lineage>
        <taxon>Bacteria</taxon>
        <taxon>Bacillati</taxon>
        <taxon>Actinomycetota</taxon>
        <taxon>Actinomycetes</taxon>
        <taxon>Kitasatosporales</taxon>
        <taxon>Streptomycetaceae</taxon>
        <taxon>Yinghuangia</taxon>
    </lineage>
</organism>
<sequence>MRLSFPPPGGGSGLLWLPAPPRASRGQVRLPRPRRRREATGRRASVRHYVMCPPTHLGGPGTIGADAASGFPYPLHPLPAGLPDGAGPAASTEAGAAAGAVARPGADAALEQWERLRETLLRLGHRVSLIPPRSGLPGMVFAAHAATVVDGRVLGARFRSTARQPEAPAYLRWFAERGFRTRLEPVFAHEGEIDLVPAGRHLLAASGPHTELHAHVEAGEFLGLPIVPLELTDPRFTRLGSAIAVLTDRTIAYHPGAFSVTARERLARLFPERIPVGEADALVGGLDAICDGRTVVLTDRAPGLALQLARHGFRTVALDMSRFAGFGVGVRSCVLELRDNR</sequence>
<keyword evidence="3" id="KW-1185">Reference proteome</keyword>
<dbReference type="EMBL" id="JAKFHA010000014">
    <property type="protein sequence ID" value="MCF2530016.1"/>
    <property type="molecule type" value="Genomic_DNA"/>
</dbReference>
<name>A0AA41Q3F1_9ACTN</name>
<reference evidence="2" key="1">
    <citation type="submission" date="2022-01" db="EMBL/GenBank/DDBJ databases">
        <title>Genome-Based Taxonomic Classification of the Phylum Actinobacteria.</title>
        <authorList>
            <person name="Gao Y."/>
        </authorList>
    </citation>
    <scope>NUCLEOTIDE SEQUENCE</scope>
    <source>
        <strain evidence="2">KLBMP 8922</strain>
    </source>
</reference>
<dbReference type="AlphaFoldDB" id="A0AA41Q3F1"/>
<protein>
    <submittedName>
        <fullName evidence="2">Amidinotransferase</fullName>
    </submittedName>
</protein>
<evidence type="ECO:0000313" key="3">
    <source>
        <dbReference type="Proteomes" id="UP001165378"/>
    </source>
</evidence>
<accession>A0AA41Q3F1</accession>
<gene>
    <name evidence="2" type="ORF">LZ495_22735</name>
</gene>
<dbReference type="RefSeq" id="WP_235054691.1">
    <property type="nucleotide sequence ID" value="NZ_JAKFHA010000014.1"/>
</dbReference>
<evidence type="ECO:0000256" key="1">
    <source>
        <dbReference type="SAM" id="MobiDB-lite"/>
    </source>
</evidence>
<comment type="caution">
    <text evidence="2">The sequence shown here is derived from an EMBL/GenBank/DDBJ whole genome shotgun (WGS) entry which is preliminary data.</text>
</comment>